<protein>
    <submittedName>
        <fullName evidence="3">Uncharacterized protein</fullName>
    </submittedName>
</protein>
<gene>
    <name evidence="3" type="ORF">B0A54_00903</name>
    <name evidence="2" type="ORF">LTR91_022237</name>
</gene>
<sequence>MANHTSTVSEPNESAPSDITALANARSRRHAGAATARRYAPSDTPSASDVPTLVSSASSTSSETSGSINFTRDRALDYSASERMSFPPTSPPPPFNGSPTSLGPRRATASRRHASPTPGSGGVGYAHAGGLYSSPPDAADYAHGDDLLTDLARPTGLVPIIPLSTLHPNAIPQAPGVRNRRDRQQMKPAMTRWLDDDADHLPYWLSYGGPR</sequence>
<organism evidence="3 4">
    <name type="scientific">Friedmanniomyces endolithicus</name>
    <dbReference type="NCBI Taxonomy" id="329885"/>
    <lineage>
        <taxon>Eukaryota</taxon>
        <taxon>Fungi</taxon>
        <taxon>Dikarya</taxon>
        <taxon>Ascomycota</taxon>
        <taxon>Pezizomycotina</taxon>
        <taxon>Dothideomycetes</taxon>
        <taxon>Dothideomycetidae</taxon>
        <taxon>Mycosphaerellales</taxon>
        <taxon>Teratosphaeriaceae</taxon>
        <taxon>Friedmanniomyces</taxon>
    </lineage>
</organism>
<feature type="compositionally biased region" description="Low complexity" evidence="1">
    <location>
        <begin position="55"/>
        <end position="67"/>
    </location>
</feature>
<name>A0A4U0VHN8_9PEZI</name>
<dbReference type="EMBL" id="JAUJLE010000427">
    <property type="protein sequence ID" value="KAK0956709.1"/>
    <property type="molecule type" value="Genomic_DNA"/>
</dbReference>
<reference evidence="3 4" key="1">
    <citation type="submission" date="2017-03" db="EMBL/GenBank/DDBJ databases">
        <title>Genomes of endolithic fungi from Antarctica.</title>
        <authorList>
            <person name="Coleine C."/>
            <person name="Masonjones S."/>
            <person name="Stajich J.E."/>
        </authorList>
    </citation>
    <scope>NUCLEOTIDE SEQUENCE [LARGE SCALE GENOMIC DNA]</scope>
    <source>
        <strain evidence="3 4">CCFEE 5311</strain>
    </source>
</reference>
<evidence type="ECO:0000313" key="4">
    <source>
        <dbReference type="Proteomes" id="UP000310066"/>
    </source>
</evidence>
<dbReference type="Proteomes" id="UP000310066">
    <property type="component" value="Unassembled WGS sequence"/>
</dbReference>
<reference evidence="2" key="2">
    <citation type="submission" date="2023-06" db="EMBL/GenBank/DDBJ databases">
        <title>Black Yeasts Isolated from many extreme environments.</title>
        <authorList>
            <person name="Coleine C."/>
            <person name="Stajich J.E."/>
            <person name="Selbmann L."/>
        </authorList>
    </citation>
    <scope>NUCLEOTIDE SEQUENCE</scope>
    <source>
        <strain evidence="2">CCFEE 5200</strain>
    </source>
</reference>
<evidence type="ECO:0000256" key="1">
    <source>
        <dbReference type="SAM" id="MobiDB-lite"/>
    </source>
</evidence>
<dbReference type="Proteomes" id="UP001175353">
    <property type="component" value="Unassembled WGS sequence"/>
</dbReference>
<evidence type="ECO:0000313" key="2">
    <source>
        <dbReference type="EMBL" id="KAK0956709.1"/>
    </source>
</evidence>
<proteinExistence type="predicted"/>
<keyword evidence="5" id="KW-1185">Reference proteome</keyword>
<dbReference type="EMBL" id="NAJP01000003">
    <property type="protein sequence ID" value="TKA48767.1"/>
    <property type="molecule type" value="Genomic_DNA"/>
</dbReference>
<feature type="region of interest" description="Disordered" evidence="1">
    <location>
        <begin position="166"/>
        <end position="187"/>
    </location>
</feature>
<evidence type="ECO:0000313" key="3">
    <source>
        <dbReference type="EMBL" id="TKA48767.1"/>
    </source>
</evidence>
<feature type="region of interest" description="Disordered" evidence="1">
    <location>
        <begin position="1"/>
        <end position="139"/>
    </location>
</feature>
<evidence type="ECO:0000313" key="5">
    <source>
        <dbReference type="Proteomes" id="UP001175353"/>
    </source>
</evidence>
<feature type="compositionally biased region" description="Polar residues" evidence="1">
    <location>
        <begin position="1"/>
        <end position="17"/>
    </location>
</feature>
<accession>A0A4U0VHN8</accession>
<comment type="caution">
    <text evidence="3">The sequence shown here is derived from an EMBL/GenBank/DDBJ whole genome shotgun (WGS) entry which is preliminary data.</text>
</comment>
<dbReference type="AlphaFoldDB" id="A0A4U0VHN8"/>
<dbReference type="OrthoDB" id="3900822at2759"/>